<keyword evidence="2" id="KW-1133">Transmembrane helix</keyword>
<dbReference type="InParanoid" id="C0NQK2"/>
<reference evidence="3" key="1">
    <citation type="submission" date="2009-02" db="EMBL/GenBank/DDBJ databases">
        <title>The Genome Sequence of Ajellomyces capsulatus strain G186AR.</title>
        <authorList>
            <consortium name="The Broad Institute Genome Sequencing Platform"/>
            <person name="Champion M."/>
            <person name="Cuomo C."/>
            <person name="Ma L.-J."/>
            <person name="Henn M.R."/>
            <person name="Sil A."/>
            <person name="Goldman B."/>
            <person name="Young S.K."/>
            <person name="Kodira C.D."/>
            <person name="Zeng Q."/>
            <person name="Koehrsen M."/>
            <person name="Alvarado L."/>
            <person name="Berlin A."/>
            <person name="Borenstein D."/>
            <person name="Chen Z."/>
            <person name="Engels R."/>
            <person name="Freedman E."/>
            <person name="Gellesch M."/>
            <person name="Goldberg J."/>
            <person name="Griggs A."/>
            <person name="Gujja S."/>
            <person name="Heiman D."/>
            <person name="Hepburn T."/>
            <person name="Howarth C."/>
            <person name="Jen D."/>
            <person name="Larson L."/>
            <person name="Lewis B."/>
            <person name="Mehta T."/>
            <person name="Park D."/>
            <person name="Pearson M."/>
            <person name="Roberts A."/>
            <person name="Saif S."/>
            <person name="Shea T."/>
            <person name="Shenoy N."/>
            <person name="Sisk P."/>
            <person name="Stolte C."/>
            <person name="Sykes S."/>
            <person name="Walk T."/>
            <person name="White J."/>
            <person name="Yandava C."/>
            <person name="Klein B."/>
            <person name="McEwen J.G."/>
            <person name="Puccia R."/>
            <person name="Goldman G.H."/>
            <person name="Felipe M.S."/>
            <person name="Nino-Vega G."/>
            <person name="San-Blas G."/>
            <person name="Taylor J."/>
            <person name="Mendoza L."/>
            <person name="Galagan J."/>
            <person name="Nusbaum C."/>
            <person name="Birren B."/>
        </authorList>
    </citation>
    <scope>NUCLEOTIDE SEQUENCE</scope>
    <source>
        <strain evidence="3">G186AR</strain>
    </source>
</reference>
<dbReference type="VEuPathDB" id="FungiDB:I7I50_03346"/>
<dbReference type="RefSeq" id="XP_045286955.1">
    <property type="nucleotide sequence ID" value="XM_045432839.1"/>
</dbReference>
<protein>
    <submittedName>
        <fullName evidence="3">Uncharacterized protein</fullName>
    </submittedName>
</protein>
<evidence type="ECO:0000313" key="3">
    <source>
        <dbReference type="EMBL" id="EEH06474.1"/>
    </source>
</evidence>
<feature type="compositionally biased region" description="Basic and acidic residues" evidence="1">
    <location>
        <begin position="1"/>
        <end position="16"/>
    </location>
</feature>
<name>C0NQK2_AJECG</name>
<evidence type="ECO:0000256" key="2">
    <source>
        <dbReference type="SAM" id="Phobius"/>
    </source>
</evidence>
<proteinExistence type="predicted"/>
<evidence type="ECO:0000313" key="4">
    <source>
        <dbReference type="Proteomes" id="UP000001631"/>
    </source>
</evidence>
<gene>
    <name evidence="3" type="ORF">HCBG_05790</name>
</gene>
<feature type="transmembrane region" description="Helical" evidence="2">
    <location>
        <begin position="239"/>
        <end position="258"/>
    </location>
</feature>
<dbReference type="Proteomes" id="UP000001631">
    <property type="component" value="Unassembled WGS sequence"/>
</dbReference>
<organism evidence="3 4">
    <name type="scientific">Ajellomyces capsulatus (strain G186AR / H82 / ATCC MYA-2454 / RMSCC 2432)</name>
    <name type="common">Darling's disease fungus</name>
    <name type="synonym">Histoplasma capsulatum</name>
    <dbReference type="NCBI Taxonomy" id="447093"/>
    <lineage>
        <taxon>Eukaryota</taxon>
        <taxon>Fungi</taxon>
        <taxon>Dikarya</taxon>
        <taxon>Ascomycota</taxon>
        <taxon>Pezizomycotina</taxon>
        <taxon>Eurotiomycetes</taxon>
        <taxon>Eurotiomycetidae</taxon>
        <taxon>Onygenales</taxon>
        <taxon>Ajellomycetaceae</taxon>
        <taxon>Histoplasma</taxon>
    </lineage>
</organism>
<evidence type="ECO:0000256" key="1">
    <source>
        <dbReference type="SAM" id="MobiDB-lite"/>
    </source>
</evidence>
<dbReference type="HOGENOM" id="CLU_011243_1_0_1"/>
<accession>C0NQK2</accession>
<sequence>MTPTRLEELDVFDDHPSLTASLEDFEDSSRPSPLLDLPSQHSGFQSETINDHDPETDIDSSAGDPWSPPGYQQRRYILQQQHFPPTTGSAWYRHQPYLRDKPYFGPPYDFSPLRSREVSPQYEDALEKPIGSGGDDPADLTIPANIPLPMGADSPQKGRSPSPAPSIKLEEKTGVEEETNTNNTKDTLELLPEELAPDYFTNCNIRFAVRAEVQHREPFVAIFSYVSQRINSMTKSRTNTVLSFLIGIISFLIIRAFLLPPIPLPVPDLVKLSGLARSFEPLIYYSENGVQQIGALQETGVAVWDLGESVRATNMTSAPIIVRQLDELSESLKTLSLELTRFFANIDADIDSILIVMDWAKRELGALSSQPANSLPSIFFDNFHSILWRLGALETATTTLPDGSKSPLPSPSRLGSLITTMFGTTRSQRTHRTLTHTFTEFLAVLEESINSELTHSAALFALFESIDRQFLNLQRTVVRESDAQERAEGEMLSSLWTRVLGPNAAALRKYEKNRQLLSSVRQRTVANKHLLMDHRGKLLTLKVNLETLRRKLVSQLVRRNGSASFELLGASSRCSSGGDWECVGRGIGSGAQGSVELLVEGQIKGLEGAYEYLKGVRERQKAKLMEMVYGAGSRKAVTGSGLGLLDGLSGGAPLGSDAGAGAGPGGGGT</sequence>
<dbReference type="AlphaFoldDB" id="C0NQK2"/>
<feature type="region of interest" description="Disordered" evidence="1">
    <location>
        <begin position="1"/>
        <end position="71"/>
    </location>
</feature>
<dbReference type="EMBL" id="GG663369">
    <property type="protein sequence ID" value="EEH06474.1"/>
    <property type="molecule type" value="Genomic_DNA"/>
</dbReference>
<keyword evidence="2" id="KW-0812">Transmembrane</keyword>
<feature type="region of interest" description="Disordered" evidence="1">
    <location>
        <begin position="144"/>
        <end position="187"/>
    </location>
</feature>
<dbReference type="GeneID" id="69038806"/>
<dbReference type="STRING" id="447093.C0NQK2"/>
<feature type="compositionally biased region" description="Low complexity" evidence="1">
    <location>
        <begin position="30"/>
        <end position="39"/>
    </location>
</feature>
<keyword evidence="4" id="KW-1185">Reference proteome</keyword>
<keyword evidence="2" id="KW-0472">Membrane</keyword>